<evidence type="ECO:0000313" key="5">
    <source>
        <dbReference type="EMBL" id="MDC3417989.1"/>
    </source>
</evidence>
<dbReference type="InterPro" id="IPR013766">
    <property type="entry name" value="Thioredoxin_domain"/>
</dbReference>
<keyword evidence="3" id="KW-0676">Redox-active center</keyword>
<protein>
    <submittedName>
        <fullName evidence="5">Thioredoxin family protein</fullName>
    </submittedName>
</protein>
<dbReference type="SUPFAM" id="SSF52833">
    <property type="entry name" value="Thioredoxin-like"/>
    <property type="match status" value="1"/>
</dbReference>
<dbReference type="GO" id="GO:0015035">
    <property type="term" value="F:protein-disulfide reductase activity"/>
    <property type="evidence" value="ECO:0007669"/>
    <property type="project" value="TreeGrafter"/>
</dbReference>
<dbReference type="EMBL" id="JAMQKC010000017">
    <property type="protein sequence ID" value="MDC3417989.1"/>
    <property type="molecule type" value="Genomic_DNA"/>
</dbReference>
<proteinExistence type="inferred from homology"/>
<accession>A0A9X3WIB8</accession>
<keyword evidence="2" id="KW-1015">Disulfide bond</keyword>
<evidence type="ECO:0000256" key="1">
    <source>
        <dbReference type="ARBA" id="ARBA00008987"/>
    </source>
</evidence>
<dbReference type="Gene3D" id="3.40.30.10">
    <property type="entry name" value="Glutaredoxin"/>
    <property type="match status" value="1"/>
</dbReference>
<sequence length="68" mass="7627">MLRPVVSSVSEQLDTVEFYYVDVDETSDLAQQFGVQSIPTMVLVKNGEEVNRSVGFVPEEKVKEFAQS</sequence>
<reference evidence="5" key="1">
    <citation type="submission" date="2022-06" db="EMBL/GenBank/DDBJ databases">
        <title>Aquibacillus sp. a new bacterium isolated from soil saline samples.</title>
        <authorList>
            <person name="Galisteo C."/>
            <person name="De La Haba R."/>
            <person name="Sanchez-Porro C."/>
            <person name="Ventosa A."/>
        </authorList>
    </citation>
    <scope>NUCLEOTIDE SEQUENCE</scope>
    <source>
        <strain evidence="5">3ASR75-54</strain>
    </source>
</reference>
<dbReference type="InterPro" id="IPR036249">
    <property type="entry name" value="Thioredoxin-like_sf"/>
</dbReference>
<dbReference type="CDD" id="cd02947">
    <property type="entry name" value="TRX_family"/>
    <property type="match status" value="1"/>
</dbReference>
<keyword evidence="6" id="KW-1185">Reference proteome</keyword>
<evidence type="ECO:0000256" key="3">
    <source>
        <dbReference type="ARBA" id="ARBA00023284"/>
    </source>
</evidence>
<feature type="domain" description="Thioredoxin" evidence="4">
    <location>
        <begin position="1"/>
        <end position="67"/>
    </location>
</feature>
<gene>
    <name evidence="5" type="ORF">NC799_13910</name>
</gene>
<evidence type="ECO:0000256" key="2">
    <source>
        <dbReference type="ARBA" id="ARBA00023157"/>
    </source>
</evidence>
<evidence type="ECO:0000313" key="6">
    <source>
        <dbReference type="Proteomes" id="UP001145069"/>
    </source>
</evidence>
<dbReference type="AlphaFoldDB" id="A0A9X3WIB8"/>
<dbReference type="GO" id="GO:0005737">
    <property type="term" value="C:cytoplasm"/>
    <property type="evidence" value="ECO:0007669"/>
    <property type="project" value="TreeGrafter"/>
</dbReference>
<name>A0A9X3WIB8_9BACI</name>
<dbReference type="RefSeq" id="WP_272447052.1">
    <property type="nucleotide sequence ID" value="NZ_JAMQKC010000017.1"/>
</dbReference>
<dbReference type="PANTHER" id="PTHR45663:SF11">
    <property type="entry name" value="GEO12009P1"/>
    <property type="match status" value="1"/>
</dbReference>
<dbReference type="Pfam" id="PF00085">
    <property type="entry name" value="Thioredoxin"/>
    <property type="match status" value="1"/>
</dbReference>
<evidence type="ECO:0000259" key="4">
    <source>
        <dbReference type="Pfam" id="PF00085"/>
    </source>
</evidence>
<comment type="caution">
    <text evidence="5">The sequence shown here is derived from an EMBL/GenBank/DDBJ whole genome shotgun (WGS) entry which is preliminary data.</text>
</comment>
<comment type="similarity">
    <text evidence="1">Belongs to the thioredoxin family.</text>
</comment>
<dbReference type="Proteomes" id="UP001145069">
    <property type="component" value="Unassembled WGS sequence"/>
</dbReference>
<organism evidence="5 6">
    <name type="scientific">Aquibacillus salsiterrae</name>
    <dbReference type="NCBI Taxonomy" id="2950439"/>
    <lineage>
        <taxon>Bacteria</taxon>
        <taxon>Bacillati</taxon>
        <taxon>Bacillota</taxon>
        <taxon>Bacilli</taxon>
        <taxon>Bacillales</taxon>
        <taxon>Bacillaceae</taxon>
        <taxon>Aquibacillus</taxon>
    </lineage>
</organism>
<dbReference type="PANTHER" id="PTHR45663">
    <property type="entry name" value="GEO12009P1"/>
    <property type="match status" value="1"/>
</dbReference>